<feature type="compositionally biased region" description="Acidic residues" evidence="6">
    <location>
        <begin position="194"/>
        <end position="205"/>
    </location>
</feature>
<keyword evidence="4" id="KW-0234">DNA repair</keyword>
<dbReference type="Pfam" id="PF02144">
    <property type="entry name" value="Rad1"/>
    <property type="match status" value="1"/>
</dbReference>
<sequence length="422" mass="46544">MHEDDAIPPVLTASVHDVRYFAALLRGVQFSSRATVTVTDTGLTITVEEARTLLGTAFIFADVFDEYAYHPETLTAPPSIRPRDKTKHKKRKPKQRARQSQPETSETESDSGEDENDKSYAPDEEDDDEAEKDDYMPENSAFEVPLDTLIECLNIFGTAGSLAGAFSESSNAGRGKARARVRSGRQGGMRGNNDDSDAQENDAEEGNARGLDAFFGGKAEKKTSMRLSYPGSGYPLTLIVAEDASGPTTTCEITVFDPEPHLELDFDNSKIVLKIILKSSWLRDALSELDPSCEKLTFVGNPPIAQDQNTNGRQKGKQRALLKPMLRIQANGTFGSTEMDYPNDRDVLETFECTRNVAFSYRFGHISRTLKALANSTKTSLRIDEDGLLSLQFLMPSPKPKTAGSRSDAFIEFRCLALDDEL</sequence>
<protein>
    <recommendedName>
        <fullName evidence="9">Rad1-domain-containing protein</fullName>
    </recommendedName>
</protein>
<evidence type="ECO:0000256" key="1">
    <source>
        <dbReference type="ARBA" id="ARBA00004123"/>
    </source>
</evidence>
<dbReference type="GO" id="GO:0030896">
    <property type="term" value="C:checkpoint clamp complex"/>
    <property type="evidence" value="ECO:0007669"/>
    <property type="project" value="TreeGrafter"/>
</dbReference>
<evidence type="ECO:0000256" key="2">
    <source>
        <dbReference type="ARBA" id="ARBA00010991"/>
    </source>
</evidence>
<dbReference type="Proteomes" id="UP000284706">
    <property type="component" value="Unassembled WGS sequence"/>
</dbReference>
<reference evidence="7 8" key="1">
    <citation type="journal article" date="2018" name="Evol. Lett.">
        <title>Horizontal gene cluster transfer increased hallucinogenic mushroom diversity.</title>
        <authorList>
            <person name="Reynolds H.T."/>
            <person name="Vijayakumar V."/>
            <person name="Gluck-Thaler E."/>
            <person name="Korotkin H.B."/>
            <person name="Matheny P.B."/>
            <person name="Slot J.C."/>
        </authorList>
    </citation>
    <scope>NUCLEOTIDE SEQUENCE [LARGE SCALE GENOMIC DNA]</scope>
    <source>
        <strain evidence="7 8">SRW20</strain>
    </source>
</reference>
<accession>A0A409YSK8</accession>
<dbReference type="InterPro" id="IPR003021">
    <property type="entry name" value="Rad1_Rec1_Rad17"/>
</dbReference>
<feature type="compositionally biased region" description="Acidic residues" evidence="6">
    <location>
        <begin position="105"/>
        <end position="132"/>
    </location>
</feature>
<feature type="region of interest" description="Disordered" evidence="6">
    <location>
        <begin position="73"/>
        <end position="135"/>
    </location>
</feature>
<dbReference type="AlphaFoldDB" id="A0A409YSK8"/>
<dbReference type="SUPFAM" id="SSF55979">
    <property type="entry name" value="DNA clamp"/>
    <property type="match status" value="1"/>
</dbReference>
<keyword evidence="8" id="KW-1185">Reference proteome</keyword>
<comment type="similarity">
    <text evidence="2">Belongs to the rad1 family.</text>
</comment>
<evidence type="ECO:0000313" key="7">
    <source>
        <dbReference type="EMBL" id="PPR05994.1"/>
    </source>
</evidence>
<proteinExistence type="inferred from homology"/>
<dbReference type="GO" id="GO:0006281">
    <property type="term" value="P:DNA repair"/>
    <property type="evidence" value="ECO:0007669"/>
    <property type="project" value="UniProtKB-KW"/>
</dbReference>
<dbReference type="InterPro" id="IPR003027">
    <property type="entry name" value="Rec1_exonuc_Ustilaginaceae"/>
</dbReference>
<dbReference type="PANTHER" id="PTHR10870:SF0">
    <property type="entry name" value="CELL CYCLE CHECKPOINT PROTEIN RAD1"/>
    <property type="match status" value="1"/>
</dbReference>
<evidence type="ECO:0000313" key="8">
    <source>
        <dbReference type="Proteomes" id="UP000284706"/>
    </source>
</evidence>
<dbReference type="Gene3D" id="3.70.10.10">
    <property type="match status" value="2"/>
</dbReference>
<feature type="region of interest" description="Disordered" evidence="6">
    <location>
        <begin position="165"/>
        <end position="211"/>
    </location>
</feature>
<organism evidence="7 8">
    <name type="scientific">Gymnopilus dilepis</name>
    <dbReference type="NCBI Taxonomy" id="231916"/>
    <lineage>
        <taxon>Eukaryota</taxon>
        <taxon>Fungi</taxon>
        <taxon>Dikarya</taxon>
        <taxon>Basidiomycota</taxon>
        <taxon>Agaricomycotina</taxon>
        <taxon>Agaricomycetes</taxon>
        <taxon>Agaricomycetidae</taxon>
        <taxon>Agaricales</taxon>
        <taxon>Agaricineae</taxon>
        <taxon>Hymenogastraceae</taxon>
        <taxon>Gymnopilus</taxon>
    </lineage>
</organism>
<dbReference type="InParanoid" id="A0A409YSK8"/>
<dbReference type="STRING" id="231916.A0A409YSK8"/>
<keyword evidence="5" id="KW-0539">Nucleus</keyword>
<dbReference type="PANTHER" id="PTHR10870">
    <property type="entry name" value="CELL CYCLE CHECKPOINT PROTEIN RAD1"/>
    <property type="match status" value="1"/>
</dbReference>
<evidence type="ECO:0000256" key="5">
    <source>
        <dbReference type="ARBA" id="ARBA00023242"/>
    </source>
</evidence>
<feature type="compositionally biased region" description="Basic residues" evidence="6">
    <location>
        <begin position="84"/>
        <end position="97"/>
    </location>
</feature>
<keyword evidence="3" id="KW-0227">DNA damage</keyword>
<evidence type="ECO:0008006" key="9">
    <source>
        <dbReference type="Google" id="ProtNLM"/>
    </source>
</evidence>
<dbReference type="PRINTS" id="PR01245">
    <property type="entry name" value="RAD1REC1"/>
</dbReference>
<gene>
    <name evidence="7" type="ORF">CVT26_005716</name>
</gene>
<dbReference type="GO" id="GO:0008311">
    <property type="term" value="F:double-stranded DNA 3'-5' DNA exonuclease activity"/>
    <property type="evidence" value="ECO:0007669"/>
    <property type="project" value="InterPro"/>
</dbReference>
<comment type="subcellular location">
    <subcellularLocation>
        <location evidence="1">Nucleus</location>
    </subcellularLocation>
</comment>
<dbReference type="EMBL" id="NHYE01000390">
    <property type="protein sequence ID" value="PPR05994.1"/>
    <property type="molecule type" value="Genomic_DNA"/>
</dbReference>
<evidence type="ECO:0000256" key="3">
    <source>
        <dbReference type="ARBA" id="ARBA00022763"/>
    </source>
</evidence>
<comment type="caution">
    <text evidence="7">The sequence shown here is derived from an EMBL/GenBank/DDBJ whole genome shotgun (WGS) entry which is preliminary data.</text>
</comment>
<dbReference type="OrthoDB" id="337581at2759"/>
<dbReference type="InterPro" id="IPR046938">
    <property type="entry name" value="DNA_clamp_sf"/>
</dbReference>
<dbReference type="GO" id="GO:0000077">
    <property type="term" value="P:DNA damage checkpoint signaling"/>
    <property type="evidence" value="ECO:0007669"/>
    <property type="project" value="InterPro"/>
</dbReference>
<evidence type="ECO:0000256" key="4">
    <source>
        <dbReference type="ARBA" id="ARBA00023204"/>
    </source>
</evidence>
<evidence type="ECO:0000256" key="6">
    <source>
        <dbReference type="SAM" id="MobiDB-lite"/>
    </source>
</evidence>
<name>A0A409YSK8_9AGAR</name>
<dbReference type="PRINTS" id="PR01247">
    <property type="entry name" value="RECEXONCLASE"/>
</dbReference>